<evidence type="ECO:0000259" key="1">
    <source>
        <dbReference type="Pfam" id="PF13480"/>
    </source>
</evidence>
<dbReference type="InterPro" id="IPR016181">
    <property type="entry name" value="Acyl_CoA_acyltransferase"/>
</dbReference>
<evidence type="ECO:0000313" key="2">
    <source>
        <dbReference type="EMBL" id="MBT2133907.1"/>
    </source>
</evidence>
<dbReference type="InterPro" id="IPR038740">
    <property type="entry name" value="BioF2-like_GNAT_dom"/>
</dbReference>
<dbReference type="EC" id="2.3.1.-" evidence="2"/>
<sequence length="349" mass="39141">MIEGPGLWIGRGIHGFLECGSVTAVSYHDTVNDLQGLALTSRDPFARPEWFTLLERGGARPLIALARDGRDAVALALTRGSHGLENLSNWYAFTWSELAADGTSRAPLLERLARDLAPKARCVILSKLADEDGTATRLERAFRNAGWFVKRERCDWNHGLPVNGRSYAQYLAERPGHLRTTLKRKAKRVEVSLSTLFQDDIWNSYEAVYAHSWKPIEGDPALLRRFAEAESKAGRLRLGLASYEGEVVAAQMWTVDHGTAYIHKLAHLESAKPLSAGTTLTAALFEHVIDCDGVEWVDFGTGDDPYKRDWMEEVRPRYRLTCWRVGHPRNWPAIGKSLLRQLVSRPSPL</sequence>
<dbReference type="Proteomes" id="UP000811255">
    <property type="component" value="Unassembled WGS sequence"/>
</dbReference>
<protein>
    <submittedName>
        <fullName evidence="2">GNAT family N-acetyltransferase</fullName>
        <ecNumber evidence="2">2.3.1.-</ecNumber>
    </submittedName>
</protein>
<reference evidence="2 3" key="1">
    <citation type="submission" date="2021-05" db="EMBL/GenBank/DDBJ databases">
        <title>Croceibacterium sp. LX-88 genome sequence.</title>
        <authorList>
            <person name="Luo X."/>
        </authorList>
    </citation>
    <scope>NUCLEOTIDE SEQUENCE [LARGE SCALE GENOMIC DNA]</scope>
    <source>
        <strain evidence="2 3">LX-88</strain>
    </source>
</reference>
<keyword evidence="2" id="KW-0012">Acyltransferase</keyword>
<dbReference type="Gene3D" id="3.40.630.30">
    <property type="match status" value="1"/>
</dbReference>
<dbReference type="Pfam" id="PF13480">
    <property type="entry name" value="Acetyltransf_6"/>
    <property type="match status" value="1"/>
</dbReference>
<feature type="domain" description="BioF2-like acetyltransferase" evidence="1">
    <location>
        <begin position="182"/>
        <end position="308"/>
    </location>
</feature>
<comment type="caution">
    <text evidence="2">The sequence shown here is derived from an EMBL/GenBank/DDBJ whole genome shotgun (WGS) entry which is preliminary data.</text>
</comment>
<accession>A0ABS5W2D2</accession>
<evidence type="ECO:0000313" key="3">
    <source>
        <dbReference type="Proteomes" id="UP000811255"/>
    </source>
</evidence>
<keyword evidence="2" id="KW-0808">Transferase</keyword>
<keyword evidence="3" id="KW-1185">Reference proteome</keyword>
<name>A0ABS5W2D2_9SPHN</name>
<dbReference type="SUPFAM" id="SSF55729">
    <property type="entry name" value="Acyl-CoA N-acyltransferases (Nat)"/>
    <property type="match status" value="1"/>
</dbReference>
<dbReference type="GO" id="GO:0016746">
    <property type="term" value="F:acyltransferase activity"/>
    <property type="evidence" value="ECO:0007669"/>
    <property type="project" value="UniProtKB-KW"/>
</dbReference>
<gene>
    <name evidence="2" type="ORF">KK137_06130</name>
</gene>
<organism evidence="2 3">
    <name type="scientific">Croceibacterium selenioxidans</name>
    <dbReference type="NCBI Taxonomy" id="2838833"/>
    <lineage>
        <taxon>Bacteria</taxon>
        <taxon>Pseudomonadati</taxon>
        <taxon>Pseudomonadota</taxon>
        <taxon>Alphaproteobacteria</taxon>
        <taxon>Sphingomonadales</taxon>
        <taxon>Erythrobacteraceae</taxon>
        <taxon>Croceibacterium</taxon>
    </lineage>
</organism>
<dbReference type="EMBL" id="JAHFVK010000001">
    <property type="protein sequence ID" value="MBT2133907.1"/>
    <property type="molecule type" value="Genomic_DNA"/>
</dbReference>
<proteinExistence type="predicted"/>